<accession>A0AAQ4D855</accession>
<gene>
    <name evidence="2" type="ORF">V5799_003724</name>
</gene>
<feature type="region of interest" description="Disordered" evidence="1">
    <location>
        <begin position="443"/>
        <end position="463"/>
    </location>
</feature>
<evidence type="ECO:0000313" key="2">
    <source>
        <dbReference type="EMBL" id="KAK8758645.1"/>
    </source>
</evidence>
<comment type="caution">
    <text evidence="2">The sequence shown here is derived from an EMBL/GenBank/DDBJ whole genome shotgun (WGS) entry which is preliminary data.</text>
</comment>
<feature type="region of interest" description="Disordered" evidence="1">
    <location>
        <begin position="1"/>
        <end position="27"/>
    </location>
</feature>
<proteinExistence type="predicted"/>
<feature type="region of interest" description="Disordered" evidence="1">
    <location>
        <begin position="223"/>
        <end position="243"/>
    </location>
</feature>
<evidence type="ECO:0000256" key="1">
    <source>
        <dbReference type="SAM" id="MobiDB-lite"/>
    </source>
</evidence>
<evidence type="ECO:0000313" key="3">
    <source>
        <dbReference type="Proteomes" id="UP001321473"/>
    </source>
</evidence>
<feature type="compositionally biased region" description="Pro residues" evidence="1">
    <location>
        <begin position="447"/>
        <end position="463"/>
    </location>
</feature>
<dbReference type="AlphaFoldDB" id="A0AAQ4D855"/>
<protein>
    <submittedName>
        <fullName evidence="2">Uncharacterized protein</fullName>
    </submittedName>
</protein>
<feature type="compositionally biased region" description="Pro residues" evidence="1">
    <location>
        <begin position="7"/>
        <end position="24"/>
    </location>
</feature>
<dbReference type="Proteomes" id="UP001321473">
    <property type="component" value="Unassembled WGS sequence"/>
</dbReference>
<keyword evidence="3" id="KW-1185">Reference proteome</keyword>
<feature type="region of interest" description="Disordered" evidence="1">
    <location>
        <begin position="527"/>
        <end position="555"/>
    </location>
</feature>
<name>A0AAQ4D855_AMBAM</name>
<reference evidence="2 3" key="1">
    <citation type="journal article" date="2023" name="Arcadia Sci">
        <title>De novo assembly of a long-read Amblyomma americanum tick genome.</title>
        <authorList>
            <person name="Chou S."/>
            <person name="Poskanzer K.E."/>
            <person name="Rollins M."/>
            <person name="Thuy-Boun P.S."/>
        </authorList>
    </citation>
    <scope>NUCLEOTIDE SEQUENCE [LARGE SCALE GENOMIC DNA]</scope>
    <source>
        <strain evidence="2">F_SG_1</strain>
        <tissue evidence="2">Salivary glands</tissue>
    </source>
</reference>
<feature type="compositionally biased region" description="Pro residues" evidence="1">
    <location>
        <begin position="227"/>
        <end position="243"/>
    </location>
</feature>
<sequence length="613" mass="65178">MSVALPGGPPSPGSSSTPPLPDTPPWSSYLQCRLPQKRGYLLALLQGGHGVGVLPGSITGVRCPRWSSAKPVGCVSRVTYGPTITRLLVHSTAAGHAAVVLVPAVPVTSKARISAGTAPGRPWSGCASRVHHRRPLSAVAFDETIPLCQSRYLWAHHHPAPRPLHRCRTRHRGPHICSAGYLKSEDICWHCSMAAMEWVCYQGPSPASAVHGGLRRNQSAVSVALPVGPPSPGSSSTPPLPDTPPWSSYLQCRLPQKRGYLLALLQGGHGVGVLPGSITGVRCPRWPSTKPVGCVSRATYGPTITRLLVHSTAAGHATVVLISAVPVTSKARISAGTAPGRPWSGCATRVHHRRPLSTVVFDETSRLCQSRYLWAHHHPAPRPLHRCRTRRRGPRTCSAGYLKSEDICWHCSRAAMEWVCYQGPSPASAVHGGLRRNQSAVSVALPMGPPSPGSSSTPPLPDTPPWSSYLQCRLPQKRGYLLALLQGGHGVGVLPGSIAGVGCPRSGSTATSQLCQSRCLGAHHHPAPRPLHCHRTRRHSARLAGASSPSRQDIDSHCSRAVTGWQWFQGLSAASARRGDVPRSTSQSVALPGGLLLIGSSSTPQRLDKYTPP</sequence>
<dbReference type="EMBL" id="JARKHS020033883">
    <property type="protein sequence ID" value="KAK8758645.1"/>
    <property type="molecule type" value="Genomic_DNA"/>
</dbReference>
<organism evidence="2 3">
    <name type="scientific">Amblyomma americanum</name>
    <name type="common">Lone star tick</name>
    <dbReference type="NCBI Taxonomy" id="6943"/>
    <lineage>
        <taxon>Eukaryota</taxon>
        <taxon>Metazoa</taxon>
        <taxon>Ecdysozoa</taxon>
        <taxon>Arthropoda</taxon>
        <taxon>Chelicerata</taxon>
        <taxon>Arachnida</taxon>
        <taxon>Acari</taxon>
        <taxon>Parasitiformes</taxon>
        <taxon>Ixodida</taxon>
        <taxon>Ixodoidea</taxon>
        <taxon>Ixodidae</taxon>
        <taxon>Amblyomminae</taxon>
        <taxon>Amblyomma</taxon>
    </lineage>
</organism>
<feature type="compositionally biased region" description="Basic residues" evidence="1">
    <location>
        <begin position="527"/>
        <end position="541"/>
    </location>
</feature>